<dbReference type="AlphaFoldDB" id="A0A1L5FDW8"/>
<evidence type="ECO:0000313" key="1">
    <source>
        <dbReference type="EMBL" id="APM41153.1"/>
    </source>
</evidence>
<gene>
    <name evidence="1" type="ORF">BS101_00945</name>
</gene>
<name>A0A1L5FDW8_CLOKL</name>
<protein>
    <submittedName>
        <fullName evidence="1">Uncharacterized protein</fullName>
    </submittedName>
</protein>
<accession>A0A1L5FDW8</accession>
<proteinExistence type="predicted"/>
<evidence type="ECO:0000313" key="2">
    <source>
        <dbReference type="Proteomes" id="UP000184604"/>
    </source>
</evidence>
<dbReference type="EMBL" id="CP018335">
    <property type="protein sequence ID" value="APM41153.1"/>
    <property type="molecule type" value="Genomic_DNA"/>
</dbReference>
<dbReference type="Proteomes" id="UP000184604">
    <property type="component" value="Chromosome"/>
</dbReference>
<reference evidence="1 2" key="1">
    <citation type="submission" date="2016-12" db="EMBL/GenBank/DDBJ databases">
        <title>Complete genome sequence of Clostridium kluyveri JZZ isolated from the pit mud of a Chinese flavor liquor-making factory.</title>
        <authorList>
            <person name="Wang Y."/>
        </authorList>
    </citation>
    <scope>NUCLEOTIDE SEQUENCE [LARGE SCALE GENOMIC DNA]</scope>
    <source>
        <strain evidence="1 2">JZZ</strain>
    </source>
</reference>
<dbReference type="OrthoDB" id="2081078at2"/>
<sequence length="171" mass="19662">MIAHDVPFWNVEEIRKWGLQALESEEMTEEYPIIKGSDKAVEKIDHVIPVVGYLTLRQTSIRGSTKRWLKKHGFPDVPVITRPNNLKLEEGMKWKADTLAYLYPHVISSIDNTLDIFNYLPSSYKGTIFLYGQTDYPKSTLNIIPCKTWDDVYKKVVEYPAALQRTAGDPT</sequence>
<organism evidence="1 2">
    <name type="scientific">Clostridium kluyveri</name>
    <dbReference type="NCBI Taxonomy" id="1534"/>
    <lineage>
        <taxon>Bacteria</taxon>
        <taxon>Bacillati</taxon>
        <taxon>Bacillota</taxon>
        <taxon>Clostridia</taxon>
        <taxon>Eubacteriales</taxon>
        <taxon>Clostridiaceae</taxon>
        <taxon>Clostridium</taxon>
    </lineage>
</organism>